<proteinExistence type="predicted"/>
<name>A0A948TEP8_9GAMM</name>
<feature type="region of interest" description="Disordered" evidence="1">
    <location>
        <begin position="1"/>
        <end position="32"/>
    </location>
</feature>
<evidence type="ECO:0000313" key="2">
    <source>
        <dbReference type="EMBL" id="MBU3843413.1"/>
    </source>
</evidence>
<gene>
    <name evidence="2" type="ORF">H9847_00855</name>
</gene>
<comment type="caution">
    <text evidence="2">The sequence shown here is derived from an EMBL/GenBank/DDBJ whole genome shotgun (WGS) entry which is preliminary data.</text>
</comment>
<organism evidence="2 3">
    <name type="scientific">Candidatus Anaerobiospirillum pullicola</name>
    <dbReference type="NCBI Taxonomy" id="2838451"/>
    <lineage>
        <taxon>Bacteria</taxon>
        <taxon>Pseudomonadati</taxon>
        <taxon>Pseudomonadota</taxon>
        <taxon>Gammaproteobacteria</taxon>
        <taxon>Aeromonadales</taxon>
        <taxon>Succinivibrionaceae</taxon>
        <taxon>Anaerobiospirillum</taxon>
    </lineage>
</organism>
<feature type="compositionally biased region" description="Low complexity" evidence="1">
    <location>
        <begin position="21"/>
        <end position="32"/>
    </location>
</feature>
<feature type="compositionally biased region" description="Low complexity" evidence="1">
    <location>
        <begin position="93"/>
        <end position="105"/>
    </location>
</feature>
<accession>A0A948TEP8</accession>
<sequence length="346" mass="36997">MVAPVTPISSTELQLQSDTSQQNSQALAQQQQQQAMARQQEIAQLAELTAAQTLLRASHRTTEQLQAQAQAQEQAVQRTQAEIAASALSAKPASNHSTTSSNSTTQTAATNFAQSMAMAAANSQGLSTSTTGSGTSASQALLHSAAATAAGGKGGPSPAPHGPTPRGKVGTVRQLFNTRGNLQTGQTTLLQEFALLREQQSQAVQQALTTSVNAQALQAPSLLLQLSVAAKVYEIFMRQYKRTGALELLSEAEKKGEGEDNPQLTAAQQSMQLMCIAYLDLVFALIAQVRKHMELTRYLKKGKHGEKEQTEGDELNAVFSELDEGRFGAKKREESAQKQNHESLLL</sequence>
<reference evidence="2" key="2">
    <citation type="submission" date="2021-04" db="EMBL/GenBank/DDBJ databases">
        <authorList>
            <person name="Gilroy R."/>
        </authorList>
    </citation>
    <scope>NUCLEOTIDE SEQUENCE</scope>
    <source>
        <strain evidence="2">378</strain>
    </source>
</reference>
<dbReference type="Proteomes" id="UP000733611">
    <property type="component" value="Unassembled WGS sequence"/>
</dbReference>
<evidence type="ECO:0000313" key="3">
    <source>
        <dbReference type="Proteomes" id="UP000733611"/>
    </source>
</evidence>
<feature type="region of interest" description="Disordered" evidence="1">
    <location>
        <begin position="86"/>
        <end position="105"/>
    </location>
</feature>
<reference evidence="2" key="1">
    <citation type="journal article" date="2021" name="PeerJ">
        <title>Extensive microbial diversity within the chicken gut microbiome revealed by metagenomics and culture.</title>
        <authorList>
            <person name="Gilroy R."/>
            <person name="Ravi A."/>
            <person name="Getino M."/>
            <person name="Pursley I."/>
            <person name="Horton D.L."/>
            <person name="Alikhan N.F."/>
            <person name="Baker D."/>
            <person name="Gharbi K."/>
            <person name="Hall N."/>
            <person name="Watson M."/>
            <person name="Adriaenssens E.M."/>
            <person name="Foster-Nyarko E."/>
            <person name="Jarju S."/>
            <person name="Secka A."/>
            <person name="Antonio M."/>
            <person name="Oren A."/>
            <person name="Chaudhuri R.R."/>
            <person name="La Ragione R."/>
            <person name="Hildebrand F."/>
            <person name="Pallen M.J."/>
        </authorList>
    </citation>
    <scope>NUCLEOTIDE SEQUENCE</scope>
    <source>
        <strain evidence="2">378</strain>
    </source>
</reference>
<feature type="compositionally biased region" description="Polar residues" evidence="1">
    <location>
        <begin position="7"/>
        <end position="20"/>
    </location>
</feature>
<dbReference type="EMBL" id="JAHLFE010000015">
    <property type="protein sequence ID" value="MBU3843413.1"/>
    <property type="molecule type" value="Genomic_DNA"/>
</dbReference>
<dbReference type="AlphaFoldDB" id="A0A948TEP8"/>
<protein>
    <submittedName>
        <fullName evidence="2">Uncharacterized protein</fullName>
    </submittedName>
</protein>
<feature type="region of interest" description="Disordered" evidence="1">
    <location>
        <begin position="147"/>
        <end position="170"/>
    </location>
</feature>
<evidence type="ECO:0000256" key="1">
    <source>
        <dbReference type="SAM" id="MobiDB-lite"/>
    </source>
</evidence>